<sequence>MTEKQELCGAFGMGAVGGSVFQFIKGVYNSPKGERFVGGYFAVWGVLFSAFDWIMVYVRQKEDPWNSIIAGAATGGFLQMRQGFHAASRSAIFGGVLLALIEGAGITLNMVLSQPQNMLIIIEDSNMTSIGGMPPGDLRPAGQLPHPGVVTPPMEGSTEERYPGWFGGRFGGGKKQGSGGSSSGSKTKVLESLCWQITFSDNDTENNHLLAERMINR</sequence>
<keyword evidence="10 11" id="KW-0472">Membrane</keyword>
<keyword evidence="3" id="KW-0813">Transport</keyword>
<evidence type="ECO:0000313" key="13">
    <source>
        <dbReference type="Proteomes" id="UP001279734"/>
    </source>
</evidence>
<evidence type="ECO:0000256" key="1">
    <source>
        <dbReference type="ARBA" id="ARBA00004448"/>
    </source>
</evidence>
<dbReference type="Pfam" id="PF02466">
    <property type="entry name" value="Tim17"/>
    <property type="match status" value="1"/>
</dbReference>
<organism evidence="12 13">
    <name type="scientific">Nepenthes gracilis</name>
    <name type="common">Slender pitcher plant</name>
    <dbReference type="NCBI Taxonomy" id="150966"/>
    <lineage>
        <taxon>Eukaryota</taxon>
        <taxon>Viridiplantae</taxon>
        <taxon>Streptophyta</taxon>
        <taxon>Embryophyta</taxon>
        <taxon>Tracheophyta</taxon>
        <taxon>Spermatophyta</taxon>
        <taxon>Magnoliopsida</taxon>
        <taxon>eudicotyledons</taxon>
        <taxon>Gunneridae</taxon>
        <taxon>Pentapetalae</taxon>
        <taxon>Caryophyllales</taxon>
        <taxon>Nepenthaceae</taxon>
        <taxon>Nepenthes</taxon>
    </lineage>
</organism>
<dbReference type="GO" id="GO:0008320">
    <property type="term" value="F:protein transmembrane transporter activity"/>
    <property type="evidence" value="ECO:0007669"/>
    <property type="project" value="TreeGrafter"/>
</dbReference>
<reference evidence="12" key="1">
    <citation type="submission" date="2023-05" db="EMBL/GenBank/DDBJ databases">
        <title>Nepenthes gracilis genome sequencing.</title>
        <authorList>
            <person name="Fukushima K."/>
        </authorList>
    </citation>
    <scope>NUCLEOTIDE SEQUENCE</scope>
    <source>
        <strain evidence="12">SING2019-196</strain>
    </source>
</reference>
<feature type="transmembrane region" description="Helical" evidence="11">
    <location>
        <begin position="36"/>
        <end position="58"/>
    </location>
</feature>
<dbReference type="PANTHER" id="PTHR10485:SF0">
    <property type="entry name" value="AT05822P-RELATED"/>
    <property type="match status" value="1"/>
</dbReference>
<feature type="transmembrane region" description="Helical" evidence="11">
    <location>
        <begin position="90"/>
        <end position="112"/>
    </location>
</feature>
<evidence type="ECO:0000256" key="9">
    <source>
        <dbReference type="ARBA" id="ARBA00023128"/>
    </source>
</evidence>
<keyword evidence="4 11" id="KW-0812">Transmembrane</keyword>
<evidence type="ECO:0000256" key="6">
    <source>
        <dbReference type="ARBA" id="ARBA00022927"/>
    </source>
</evidence>
<dbReference type="PANTHER" id="PTHR10485">
    <property type="entry name" value="MITOCHONDRIAL IMPORT INNER MEMBRANE TRANSLOCASE SUBUNIT TIM-17"/>
    <property type="match status" value="1"/>
</dbReference>
<comment type="subcellular location">
    <subcellularLocation>
        <location evidence="1">Mitochondrion inner membrane</location>
        <topology evidence="1">Multi-pass membrane protein</topology>
    </subcellularLocation>
</comment>
<proteinExistence type="inferred from homology"/>
<dbReference type="Proteomes" id="UP001279734">
    <property type="component" value="Unassembled WGS sequence"/>
</dbReference>
<evidence type="ECO:0000256" key="11">
    <source>
        <dbReference type="SAM" id="Phobius"/>
    </source>
</evidence>
<evidence type="ECO:0000256" key="3">
    <source>
        <dbReference type="ARBA" id="ARBA00022448"/>
    </source>
</evidence>
<protein>
    <submittedName>
        <fullName evidence="12">Uncharacterized protein</fullName>
    </submittedName>
</protein>
<accession>A0AAD3SL80</accession>
<dbReference type="AlphaFoldDB" id="A0AAD3SL80"/>
<evidence type="ECO:0000256" key="8">
    <source>
        <dbReference type="ARBA" id="ARBA00023010"/>
    </source>
</evidence>
<keyword evidence="5" id="KW-0999">Mitochondrion inner membrane</keyword>
<keyword evidence="8" id="KW-0811">Translocation</keyword>
<comment type="similarity">
    <text evidence="2">Belongs to the Tim17/Tim22/Tim23 family.</text>
</comment>
<dbReference type="EMBL" id="BSYO01000013">
    <property type="protein sequence ID" value="GMH13700.1"/>
    <property type="molecule type" value="Genomic_DNA"/>
</dbReference>
<gene>
    <name evidence="12" type="ORF">Nepgr_015541</name>
</gene>
<dbReference type="GO" id="GO:0005744">
    <property type="term" value="C:TIM23 mitochondrial import inner membrane translocase complex"/>
    <property type="evidence" value="ECO:0007669"/>
    <property type="project" value="TreeGrafter"/>
</dbReference>
<evidence type="ECO:0000256" key="10">
    <source>
        <dbReference type="ARBA" id="ARBA00023136"/>
    </source>
</evidence>
<keyword evidence="6" id="KW-0653">Protein transport</keyword>
<evidence type="ECO:0000256" key="5">
    <source>
        <dbReference type="ARBA" id="ARBA00022792"/>
    </source>
</evidence>
<keyword evidence="9" id="KW-0496">Mitochondrion</keyword>
<dbReference type="GO" id="GO:0030150">
    <property type="term" value="P:protein import into mitochondrial matrix"/>
    <property type="evidence" value="ECO:0007669"/>
    <property type="project" value="TreeGrafter"/>
</dbReference>
<comment type="caution">
    <text evidence="12">The sequence shown here is derived from an EMBL/GenBank/DDBJ whole genome shotgun (WGS) entry which is preliminary data.</text>
</comment>
<evidence type="ECO:0000256" key="7">
    <source>
        <dbReference type="ARBA" id="ARBA00022989"/>
    </source>
</evidence>
<name>A0AAD3SL80_NEPGR</name>
<feature type="transmembrane region" description="Helical" evidence="11">
    <location>
        <begin position="7"/>
        <end position="24"/>
    </location>
</feature>
<evidence type="ECO:0000313" key="12">
    <source>
        <dbReference type="EMBL" id="GMH13700.1"/>
    </source>
</evidence>
<evidence type="ECO:0000256" key="2">
    <source>
        <dbReference type="ARBA" id="ARBA00008444"/>
    </source>
</evidence>
<keyword evidence="13" id="KW-1185">Reference proteome</keyword>
<evidence type="ECO:0000256" key="4">
    <source>
        <dbReference type="ARBA" id="ARBA00022692"/>
    </source>
</evidence>
<keyword evidence="7 11" id="KW-1133">Transmembrane helix</keyword>